<evidence type="ECO:0000256" key="1">
    <source>
        <dbReference type="SAM" id="Phobius"/>
    </source>
</evidence>
<organism evidence="2">
    <name type="scientific">marine sediment metagenome</name>
    <dbReference type="NCBI Taxonomy" id="412755"/>
    <lineage>
        <taxon>unclassified sequences</taxon>
        <taxon>metagenomes</taxon>
        <taxon>ecological metagenomes</taxon>
    </lineage>
</organism>
<comment type="caution">
    <text evidence="2">The sequence shown here is derived from an EMBL/GenBank/DDBJ whole genome shotgun (WGS) entry which is preliminary data.</text>
</comment>
<reference evidence="2" key="1">
    <citation type="journal article" date="2015" name="Nature">
        <title>Complex archaea that bridge the gap between prokaryotes and eukaryotes.</title>
        <authorList>
            <person name="Spang A."/>
            <person name="Saw J.H."/>
            <person name="Jorgensen S.L."/>
            <person name="Zaremba-Niedzwiedzka K."/>
            <person name="Martijn J."/>
            <person name="Lind A.E."/>
            <person name="van Eijk R."/>
            <person name="Schleper C."/>
            <person name="Guy L."/>
            <person name="Ettema T.J."/>
        </authorList>
    </citation>
    <scope>NUCLEOTIDE SEQUENCE</scope>
</reference>
<keyword evidence="1" id="KW-0812">Transmembrane</keyword>
<proteinExistence type="predicted"/>
<gene>
    <name evidence="2" type="ORF">LCGC14_0341360</name>
</gene>
<dbReference type="AlphaFoldDB" id="A0A0F9TJB7"/>
<feature type="transmembrane region" description="Helical" evidence="1">
    <location>
        <begin position="653"/>
        <end position="671"/>
    </location>
</feature>
<accession>A0A0F9TJB7</accession>
<name>A0A0F9TJB7_9ZZZZ</name>
<feature type="transmembrane region" description="Helical" evidence="1">
    <location>
        <begin position="698"/>
        <end position="715"/>
    </location>
</feature>
<keyword evidence="1" id="KW-0472">Membrane</keyword>
<feature type="transmembrane region" description="Helical" evidence="1">
    <location>
        <begin position="676"/>
        <end position="692"/>
    </location>
</feature>
<dbReference type="EMBL" id="LAZR01000249">
    <property type="protein sequence ID" value="KKN79354.1"/>
    <property type="molecule type" value="Genomic_DNA"/>
</dbReference>
<keyword evidence="1" id="KW-1133">Transmembrane helix</keyword>
<protein>
    <submittedName>
        <fullName evidence="2">Uncharacterized protein</fullName>
    </submittedName>
</protein>
<sequence length="720" mass="76846">MRRFLRACVVAAIGVALLATGVLAAWEFYFPTTIVSTSTSARTNYPTLLGYGGQSFVDAGYILATGLDTNMQVGVTSLEYMLTTTRVATVIPNVPVGGQVATNLYTGFTPNQTNFPVIVGENGRVETPDAAALELAAAFDIEFDGYVDTSKVNHPLIYKPGAFLVDVSAAGTITAGAINVDSYEIVPGGFGAWQDIDVSAFVPDGASGVVVEIDTNNANLNTGVRKNGSTDDRRTDTEHYWAMIGIDDDEIFEVWLENATAHIYIRAYTDDNWTYNTNADDVSLAGALAWTDVDISTEAPDAVAAIIEIVNNDGVTARDVGVRMNASTDNRKPELEATLHTFRIVGLDDAQIFEGYVETLDVDFYLIGYVTGGATFATNATDKSLVGSGAWTNVDSSVEAPDATYLFFQIDSGGNGDGLGFRENGDTLDTIVTDITWAQGMSVVKADMNQIIEAYEEDHNQSSFYLAGYTEYGVYPSFPSPTYLVSSTVGGGILASGVKNIKITGGAGNLTLDVDGDTDVNAIGGGITNTTMNWRFMSTAISYMTDYYHTATAALRITYEPDIMLTGSTVADLTTAFDGTIAWGDNQEMSVAYGGMVGFESTDAVGADVGGFDMPSSPMPATWYGDASGVANLPAYDAFNSFAIDAGIPVENIYFWIIMGLAFGAALFIIVFTRSALLGVLALIVVLFIGSSQTIVPMWIPFVALIVDLGIMYLYRQVSY</sequence>
<evidence type="ECO:0000313" key="2">
    <source>
        <dbReference type="EMBL" id="KKN79354.1"/>
    </source>
</evidence>